<dbReference type="OrthoDB" id="5874107at2759"/>
<gene>
    <name evidence="4" type="ORF">ANCDUO_07108</name>
</gene>
<evidence type="ECO:0000259" key="3">
    <source>
        <dbReference type="Pfam" id="PF13359"/>
    </source>
</evidence>
<reference evidence="4 5" key="1">
    <citation type="submission" date="2013-12" db="EMBL/GenBank/DDBJ databases">
        <title>Draft genome of the parsitic nematode Ancylostoma duodenale.</title>
        <authorList>
            <person name="Mitreva M."/>
        </authorList>
    </citation>
    <scope>NUCLEOTIDE SEQUENCE [LARGE SCALE GENOMIC DNA]</scope>
    <source>
        <strain evidence="4 5">Zhejiang</strain>
    </source>
</reference>
<accession>A0A0C2GUF0</accession>
<dbReference type="InterPro" id="IPR027806">
    <property type="entry name" value="HARBI1_dom"/>
</dbReference>
<dbReference type="Pfam" id="PF13359">
    <property type="entry name" value="DDE_Tnp_4"/>
    <property type="match status" value="1"/>
</dbReference>
<sequence>MDRKHIGIKKPARSGSTFWNYENYYSIILLALCDCDFRLMCFDIGAPGRAGDAGKFRNSAIKRYLDRNDDLFPPTRNLGNVGAVQ</sequence>
<evidence type="ECO:0000313" key="5">
    <source>
        <dbReference type="Proteomes" id="UP000054047"/>
    </source>
</evidence>
<evidence type="ECO:0000256" key="2">
    <source>
        <dbReference type="ARBA" id="ARBA00022723"/>
    </source>
</evidence>
<dbReference type="GO" id="GO:0046872">
    <property type="term" value="F:metal ion binding"/>
    <property type="evidence" value="ECO:0007669"/>
    <property type="project" value="UniProtKB-KW"/>
</dbReference>
<evidence type="ECO:0000256" key="1">
    <source>
        <dbReference type="ARBA" id="ARBA00001968"/>
    </source>
</evidence>
<dbReference type="Proteomes" id="UP000054047">
    <property type="component" value="Unassembled WGS sequence"/>
</dbReference>
<comment type="cofactor">
    <cofactor evidence="1">
        <name>a divalent metal cation</name>
        <dbReference type="ChEBI" id="CHEBI:60240"/>
    </cofactor>
</comment>
<name>A0A0C2GUF0_9BILA</name>
<dbReference type="EMBL" id="KN729193">
    <property type="protein sequence ID" value="KIH62609.1"/>
    <property type="molecule type" value="Genomic_DNA"/>
</dbReference>
<evidence type="ECO:0000313" key="4">
    <source>
        <dbReference type="EMBL" id="KIH62609.1"/>
    </source>
</evidence>
<feature type="domain" description="DDE Tnp4" evidence="3">
    <location>
        <begin position="1"/>
        <end position="71"/>
    </location>
</feature>
<organism evidence="4 5">
    <name type="scientific">Ancylostoma duodenale</name>
    <dbReference type="NCBI Taxonomy" id="51022"/>
    <lineage>
        <taxon>Eukaryota</taxon>
        <taxon>Metazoa</taxon>
        <taxon>Ecdysozoa</taxon>
        <taxon>Nematoda</taxon>
        <taxon>Chromadorea</taxon>
        <taxon>Rhabditida</taxon>
        <taxon>Rhabditina</taxon>
        <taxon>Rhabditomorpha</taxon>
        <taxon>Strongyloidea</taxon>
        <taxon>Ancylostomatidae</taxon>
        <taxon>Ancylostomatinae</taxon>
        <taxon>Ancylostoma</taxon>
    </lineage>
</organism>
<keyword evidence="5" id="KW-1185">Reference proteome</keyword>
<dbReference type="AlphaFoldDB" id="A0A0C2GUF0"/>
<proteinExistence type="predicted"/>
<keyword evidence="2" id="KW-0479">Metal-binding</keyword>
<protein>
    <recommendedName>
        <fullName evidence="3">DDE Tnp4 domain-containing protein</fullName>
    </recommendedName>
</protein>